<feature type="region of interest" description="Disordered" evidence="1">
    <location>
        <begin position="520"/>
        <end position="543"/>
    </location>
</feature>
<dbReference type="Proteomes" id="UP000186817">
    <property type="component" value="Unassembled WGS sequence"/>
</dbReference>
<gene>
    <name evidence="3" type="ORF">AK812_SmicGene4089</name>
</gene>
<evidence type="ECO:0000256" key="2">
    <source>
        <dbReference type="SAM" id="Phobius"/>
    </source>
</evidence>
<keyword evidence="2" id="KW-0812">Transmembrane</keyword>
<proteinExistence type="predicted"/>
<dbReference type="AlphaFoldDB" id="A0A1Q9EX15"/>
<feature type="transmembrane region" description="Helical" evidence="2">
    <location>
        <begin position="179"/>
        <end position="198"/>
    </location>
</feature>
<evidence type="ECO:0000313" key="3">
    <source>
        <dbReference type="EMBL" id="OLQ11984.1"/>
    </source>
</evidence>
<keyword evidence="4" id="KW-1185">Reference proteome</keyword>
<keyword evidence="2" id="KW-1133">Transmembrane helix</keyword>
<evidence type="ECO:0000256" key="1">
    <source>
        <dbReference type="SAM" id="MobiDB-lite"/>
    </source>
</evidence>
<keyword evidence="2" id="KW-0472">Membrane</keyword>
<evidence type="ECO:0000313" key="4">
    <source>
        <dbReference type="Proteomes" id="UP000186817"/>
    </source>
</evidence>
<protein>
    <submittedName>
        <fullName evidence="3">Uncharacterized protein</fullName>
    </submittedName>
</protein>
<accession>A0A1Q9EX15</accession>
<comment type="caution">
    <text evidence="3">The sequence shown here is derived from an EMBL/GenBank/DDBJ whole genome shotgun (WGS) entry which is preliminary data.</text>
</comment>
<dbReference type="EMBL" id="LSRX01000050">
    <property type="protein sequence ID" value="OLQ11984.1"/>
    <property type="molecule type" value="Genomic_DNA"/>
</dbReference>
<organism evidence="3 4">
    <name type="scientific">Symbiodinium microadriaticum</name>
    <name type="common">Dinoflagellate</name>
    <name type="synonym">Zooxanthella microadriatica</name>
    <dbReference type="NCBI Taxonomy" id="2951"/>
    <lineage>
        <taxon>Eukaryota</taxon>
        <taxon>Sar</taxon>
        <taxon>Alveolata</taxon>
        <taxon>Dinophyceae</taxon>
        <taxon>Suessiales</taxon>
        <taxon>Symbiodiniaceae</taxon>
        <taxon>Symbiodinium</taxon>
    </lineage>
</organism>
<sequence>MARALERRALELLEHGEPSYQEACALAQQMLTVCEGPVALGAYVRVKAGIRQNTHAYPETTRFFAKFLADEFPGDSFLTLQIQMNRNREPHRDQQNASLPSLICNLSPHSPGGTWVEDPSGSLPMECPDGKVRLGTVITGRVARGDAPPTSSGQEALDGAQYIMGSILSFLEQNGVNHVYAVTVVVGLFVAWVVNLCFRSRLRMPVSPTAAAGMHTQDLSLATKTEVQVMLENMIQHLEGRLSQVASASTDGSAATITMSVETVVDAVGQAINAKVMELKPFDKVMEAFSTATNSLTSAEKEGLKELIGLLKTVASSLELTRESSQKGADLAGAQTKQLDALQQLIHSAGQTEQARFGTLDKQMKQKMDTHQEELLGKLSSFEQSFTKAMAKHETDHARLDMLIAKLDGVVSKFDKLPDALTKQGDRVESLLRERTSSLQEDMNKILGTVNTAFREEAGLHRKHSAALDSVQHALAELTAAIGRPPPDSEGATQSLEVCRNIEGILTEAYQVIQEIRDRTPERPPMRAPPSAQHPDPTPVQQHTMPNVIDLSRRIPPPVQGGIPNLATVTLASGRTVLAPEEEVLGFSNPYSHLQFQRRGN</sequence>
<reference evidence="3 4" key="1">
    <citation type="submission" date="2016-02" db="EMBL/GenBank/DDBJ databases">
        <title>Genome analysis of coral dinoflagellate symbionts highlights evolutionary adaptations to a symbiotic lifestyle.</title>
        <authorList>
            <person name="Aranda M."/>
            <person name="Li Y."/>
            <person name="Liew Y.J."/>
            <person name="Baumgarten S."/>
            <person name="Simakov O."/>
            <person name="Wilson M."/>
            <person name="Piel J."/>
            <person name="Ashoor H."/>
            <person name="Bougouffa S."/>
            <person name="Bajic V.B."/>
            <person name="Ryu T."/>
            <person name="Ravasi T."/>
            <person name="Bayer T."/>
            <person name="Micklem G."/>
            <person name="Kim H."/>
            <person name="Bhak J."/>
            <person name="Lajeunesse T.C."/>
            <person name="Voolstra C.R."/>
        </authorList>
    </citation>
    <scope>NUCLEOTIDE SEQUENCE [LARGE SCALE GENOMIC DNA]</scope>
    <source>
        <strain evidence="3 4">CCMP2467</strain>
    </source>
</reference>
<dbReference type="OrthoDB" id="419144at2759"/>
<name>A0A1Q9EX15_SYMMI</name>